<dbReference type="Proteomes" id="UP000095280">
    <property type="component" value="Unplaced"/>
</dbReference>
<dbReference type="GO" id="GO:0016020">
    <property type="term" value="C:membrane"/>
    <property type="evidence" value="ECO:0007669"/>
    <property type="project" value="GOC"/>
</dbReference>
<keyword evidence="2" id="KW-0472">Membrane</keyword>
<feature type="transmembrane region" description="Helical" evidence="2">
    <location>
        <begin position="12"/>
        <end position="31"/>
    </location>
</feature>
<keyword evidence="2" id="KW-1133">Transmembrane helix</keyword>
<keyword evidence="1" id="KW-0808">Transferase</keyword>
<evidence type="ECO:0000256" key="2">
    <source>
        <dbReference type="SAM" id="Phobius"/>
    </source>
</evidence>
<evidence type="ECO:0000313" key="5">
    <source>
        <dbReference type="WBParaSite" id="maker-uti_cns_0012590-snap-gene-0.2-mRNA-1"/>
    </source>
</evidence>
<dbReference type="InterPro" id="IPR029044">
    <property type="entry name" value="Nucleotide-diphossugar_trans"/>
</dbReference>
<organism evidence="3 4">
    <name type="scientific">Macrostomum lignano</name>
    <dbReference type="NCBI Taxonomy" id="282301"/>
    <lineage>
        <taxon>Eukaryota</taxon>
        <taxon>Metazoa</taxon>
        <taxon>Spiralia</taxon>
        <taxon>Lophotrochozoa</taxon>
        <taxon>Platyhelminthes</taxon>
        <taxon>Rhabditophora</taxon>
        <taxon>Macrostomorpha</taxon>
        <taxon>Macrostomida</taxon>
        <taxon>Macrostomidae</taxon>
        <taxon>Macrostomum</taxon>
    </lineage>
</organism>
<name>A0A1I8GB54_9PLAT</name>
<dbReference type="OrthoDB" id="9997758at2759"/>
<dbReference type="SUPFAM" id="SSF53448">
    <property type="entry name" value="Nucleotide-diphospho-sugar transferases"/>
    <property type="match status" value="1"/>
</dbReference>
<dbReference type="PANTHER" id="PTHR32385:SF15">
    <property type="entry name" value="INOSITOL PHOSPHOCERAMIDE MANNOSYLTRANSFERASE 1"/>
    <property type="match status" value="1"/>
</dbReference>
<dbReference type="Gene3D" id="3.90.550.20">
    <property type="match status" value="1"/>
</dbReference>
<sequence>MARPARRLKIFMYFVTVFVFLWLVFVSLPNFTLYSNQMTKIIGHNGQLPQLDRPILINGIWQMPNYRNSTNSNSTSWSNMSIPKIIHQTFPTKMVYKNYLPLINSCLTLNPDWQYYLWTDSDAEALIASKYPGFLSKYLSYKDNLERADSIRYIVLHHFGGIYLDMDVECQRPFFPALSGLPAFVDQERQEQSNIFWSMPYSAMNSAMGSAPGHPFYQFMINAMSQYGKVGNAFESTGPRLLTAKYAEYCALSRKASNSAKLPPVALLESRVMSPLMDPGKDWKQTCLVTLNFRWWTVSLAGCKTLQAKNWRMDDSDNATLAVHKFLHLGYRFKAGSRKAKLDITKVFPNRVKFFNSLS</sequence>
<dbReference type="AlphaFoldDB" id="A0A1I8GB54"/>
<dbReference type="InterPro" id="IPR007577">
    <property type="entry name" value="GlycoTrfase_DXD_sugar-bd_CS"/>
</dbReference>
<dbReference type="WBParaSite" id="maker-uti_cns_0012590-snap-gene-0.2-mRNA-1">
    <property type="protein sequence ID" value="maker-uti_cns_0012590-snap-gene-0.2-mRNA-1"/>
    <property type="gene ID" value="maker-uti_cns_0012590-snap-gene-0.2"/>
</dbReference>
<protein>
    <submittedName>
        <fullName evidence="4 5">Glycosyl transferase</fullName>
    </submittedName>
</protein>
<dbReference type="WBParaSite" id="maker-uti_cns_0001411-snap-gene-0.2-mRNA-1">
    <property type="protein sequence ID" value="maker-uti_cns_0001411-snap-gene-0.2-mRNA-1"/>
    <property type="gene ID" value="maker-uti_cns_0001411-snap-gene-0.2"/>
</dbReference>
<keyword evidence="2" id="KW-0812">Transmembrane</keyword>
<keyword evidence="3" id="KW-1185">Reference proteome</keyword>
<evidence type="ECO:0000256" key="1">
    <source>
        <dbReference type="ARBA" id="ARBA00022679"/>
    </source>
</evidence>
<reference evidence="4 5" key="1">
    <citation type="submission" date="2016-11" db="UniProtKB">
        <authorList>
            <consortium name="WormBaseParasite"/>
        </authorList>
    </citation>
    <scope>IDENTIFICATION</scope>
</reference>
<proteinExistence type="predicted"/>
<evidence type="ECO:0000313" key="4">
    <source>
        <dbReference type="WBParaSite" id="maker-uti_cns_0001411-snap-gene-0.2-mRNA-1"/>
    </source>
</evidence>
<dbReference type="InterPro" id="IPR051706">
    <property type="entry name" value="Glycosyltransferase_domain"/>
</dbReference>
<dbReference type="Pfam" id="PF04488">
    <property type="entry name" value="Gly_transf_sug"/>
    <property type="match status" value="1"/>
</dbReference>
<dbReference type="PANTHER" id="PTHR32385">
    <property type="entry name" value="MANNOSYL PHOSPHORYLINOSITOL CERAMIDE SYNTHASE"/>
    <property type="match status" value="1"/>
</dbReference>
<accession>A0A1I8GB54</accession>
<evidence type="ECO:0000313" key="3">
    <source>
        <dbReference type="Proteomes" id="UP000095280"/>
    </source>
</evidence>
<dbReference type="GO" id="GO:0051999">
    <property type="term" value="P:mannosyl-inositol phosphorylceramide biosynthetic process"/>
    <property type="evidence" value="ECO:0007669"/>
    <property type="project" value="TreeGrafter"/>
</dbReference>
<dbReference type="GO" id="GO:0000030">
    <property type="term" value="F:mannosyltransferase activity"/>
    <property type="evidence" value="ECO:0007669"/>
    <property type="project" value="TreeGrafter"/>
</dbReference>